<dbReference type="GO" id="GO:0030427">
    <property type="term" value="C:site of polarized growth"/>
    <property type="evidence" value="ECO:0007669"/>
    <property type="project" value="TreeGrafter"/>
</dbReference>
<dbReference type="PROSITE" id="PS51263">
    <property type="entry name" value="ADF_H"/>
    <property type="match status" value="1"/>
</dbReference>
<evidence type="ECO:0000256" key="7">
    <source>
        <dbReference type="ARBA" id="ARBA00062335"/>
    </source>
</evidence>
<dbReference type="InterPro" id="IPR029006">
    <property type="entry name" value="ADF-H/Gelsolin-like_dom_sf"/>
</dbReference>
<evidence type="ECO:0000256" key="1">
    <source>
        <dbReference type="ARBA" id="ARBA00004245"/>
    </source>
</evidence>
<dbReference type="PANTHER" id="PTHR10829">
    <property type="entry name" value="CORTACTIN AND DREBRIN"/>
    <property type="match status" value="1"/>
</dbReference>
<evidence type="ECO:0000256" key="2">
    <source>
        <dbReference type="ARBA" id="ARBA00022490"/>
    </source>
</evidence>
<dbReference type="OrthoDB" id="20822at2759"/>
<evidence type="ECO:0000256" key="5">
    <source>
        <dbReference type="ARBA" id="ARBA00038052"/>
    </source>
</evidence>
<dbReference type="GO" id="GO:0051015">
    <property type="term" value="F:actin filament binding"/>
    <property type="evidence" value="ECO:0007669"/>
    <property type="project" value="TreeGrafter"/>
</dbReference>
<dbReference type="SUPFAM" id="SSF55753">
    <property type="entry name" value="Actin depolymerizing proteins"/>
    <property type="match status" value="1"/>
</dbReference>
<dbReference type="KEGG" id="cvn:111135869"/>
<dbReference type="FunFam" id="3.40.20.10:FF:000018">
    <property type="entry name" value="Coactosin-like 1"/>
    <property type="match status" value="1"/>
</dbReference>
<dbReference type="RefSeq" id="XP_022342007.1">
    <property type="nucleotide sequence ID" value="XM_022486299.1"/>
</dbReference>
<comment type="function">
    <text evidence="6">Binds to F-actin in a calcium-independent manner. Has no direct effect on actin depolymerization. Acts as a chaperone for ALOX5 (5LO), influencing both its stability and activity in leukotrienes synthesis.</text>
</comment>
<dbReference type="GO" id="GO:0030833">
    <property type="term" value="P:regulation of actin filament polymerization"/>
    <property type="evidence" value="ECO:0007669"/>
    <property type="project" value="TreeGrafter"/>
</dbReference>
<keyword evidence="4" id="KW-0206">Cytoskeleton</keyword>
<organism evidence="10 11">
    <name type="scientific">Crassostrea virginica</name>
    <name type="common">Eastern oyster</name>
    <dbReference type="NCBI Taxonomy" id="6565"/>
    <lineage>
        <taxon>Eukaryota</taxon>
        <taxon>Metazoa</taxon>
        <taxon>Spiralia</taxon>
        <taxon>Lophotrochozoa</taxon>
        <taxon>Mollusca</taxon>
        <taxon>Bivalvia</taxon>
        <taxon>Autobranchia</taxon>
        <taxon>Pteriomorphia</taxon>
        <taxon>Ostreida</taxon>
        <taxon>Ostreoidea</taxon>
        <taxon>Ostreidae</taxon>
        <taxon>Crassostrea</taxon>
    </lineage>
</organism>
<dbReference type="AlphaFoldDB" id="A0A8B8EQ11"/>
<proteinExistence type="inferred from homology"/>
<evidence type="ECO:0000313" key="10">
    <source>
        <dbReference type="Proteomes" id="UP000694844"/>
    </source>
</evidence>
<keyword evidence="10" id="KW-1185">Reference proteome</keyword>
<evidence type="ECO:0000256" key="8">
    <source>
        <dbReference type="ARBA" id="ARBA00068121"/>
    </source>
</evidence>
<evidence type="ECO:0000259" key="9">
    <source>
        <dbReference type="PROSITE" id="PS51263"/>
    </source>
</evidence>
<reference evidence="11" key="1">
    <citation type="submission" date="2025-08" db="UniProtKB">
        <authorList>
            <consortium name="RefSeq"/>
        </authorList>
    </citation>
    <scope>IDENTIFICATION</scope>
    <source>
        <tissue evidence="11">Whole sample</tissue>
    </source>
</reference>
<comment type="subcellular location">
    <subcellularLocation>
        <location evidence="1">Cytoplasm</location>
        <location evidence="1">Cytoskeleton</location>
    </subcellularLocation>
</comment>
<feature type="domain" description="ADF-H" evidence="9">
    <location>
        <begin position="1"/>
        <end position="129"/>
    </location>
</feature>
<keyword evidence="3" id="KW-0009">Actin-binding</keyword>
<dbReference type="Proteomes" id="UP000694844">
    <property type="component" value="Chromosome 5"/>
</dbReference>
<dbReference type="PANTHER" id="PTHR10829:SF29">
    <property type="entry name" value="COACTOSIN-LIKE PROTEIN"/>
    <property type="match status" value="1"/>
</dbReference>
<protein>
    <recommendedName>
        <fullName evidence="8">Coactosin-like protein</fullName>
    </recommendedName>
</protein>
<name>A0A8B8EQ11_CRAVI</name>
<dbReference type="Pfam" id="PF00241">
    <property type="entry name" value="Cofilin_ADF"/>
    <property type="match status" value="1"/>
</dbReference>
<evidence type="ECO:0000256" key="4">
    <source>
        <dbReference type="ARBA" id="ARBA00023212"/>
    </source>
</evidence>
<dbReference type="CDD" id="cd11282">
    <property type="entry name" value="ADF_coactosin_like"/>
    <property type="match status" value="1"/>
</dbReference>
<gene>
    <name evidence="11" type="primary">LOC111135869</name>
</gene>
<accession>A0A8B8EQ11</accession>
<evidence type="ECO:0000256" key="6">
    <source>
        <dbReference type="ARBA" id="ARBA00058385"/>
    </source>
</evidence>
<comment type="similarity">
    <text evidence="5">Belongs to the actin-binding proteins ADF family. Coactosin subfamily.</text>
</comment>
<dbReference type="SMART" id="SM00102">
    <property type="entry name" value="ADF"/>
    <property type="match status" value="1"/>
</dbReference>
<dbReference type="InterPro" id="IPR002108">
    <property type="entry name" value="ADF-H"/>
</dbReference>
<keyword evidence="2" id="KW-0963">Cytoplasm</keyword>
<dbReference type="GO" id="GO:0030864">
    <property type="term" value="C:cortical actin cytoskeleton"/>
    <property type="evidence" value="ECO:0007669"/>
    <property type="project" value="TreeGrafter"/>
</dbReference>
<dbReference type="Gene3D" id="3.40.20.10">
    <property type="entry name" value="Severin"/>
    <property type="match status" value="1"/>
</dbReference>
<comment type="subunit">
    <text evidence="7">Interacts with 5-lipoxygenase (ALOX5/5LO) in a calcium-independent manner. Binds to F-actin with a stoichiometry of 1:2.</text>
</comment>
<dbReference type="GeneID" id="111135869"/>
<sequence>MAKIDKQAIRDAYEEVRNDSSDTNWAVLKYDGSEIVLGSTGSSFEDFASNFTDDDRIYGFLRVVAGDELSKRTKFALIVWLGKNVSGIKRARMGTDKSSVKEVIRSYAVELMINEKSELNEDFIIEEIKKAGGANYGTGTRD</sequence>
<dbReference type="GO" id="GO:0005884">
    <property type="term" value="C:actin filament"/>
    <property type="evidence" value="ECO:0007669"/>
    <property type="project" value="TreeGrafter"/>
</dbReference>
<evidence type="ECO:0000313" key="11">
    <source>
        <dbReference type="RefSeq" id="XP_022342007.1"/>
    </source>
</evidence>
<evidence type="ECO:0000256" key="3">
    <source>
        <dbReference type="ARBA" id="ARBA00023203"/>
    </source>
</evidence>